<sequence length="87" mass="9663">MEQVAEKCSLVYGTGANPGKPFKCLSHSIRVEKRRSIRKEFEVSLTRRASLLFVKPQQNGDTFSSFLKGNQLGVESDDKGKTSADAR</sequence>
<evidence type="ECO:0000313" key="2">
    <source>
        <dbReference type="Proteomes" id="UP000070250"/>
    </source>
</evidence>
<name>A0A127F6B0_STEDE</name>
<accession>A0A127F6B0</accession>
<dbReference type="EMBL" id="CP011971">
    <property type="protein sequence ID" value="AMN45973.1"/>
    <property type="molecule type" value="Genomic_DNA"/>
</dbReference>
<organism evidence="1 2">
    <name type="scientific">Steroidobacter denitrificans</name>
    <dbReference type="NCBI Taxonomy" id="465721"/>
    <lineage>
        <taxon>Bacteria</taxon>
        <taxon>Pseudomonadati</taxon>
        <taxon>Pseudomonadota</taxon>
        <taxon>Gammaproteobacteria</taxon>
        <taxon>Steroidobacterales</taxon>
        <taxon>Steroidobacteraceae</taxon>
        <taxon>Steroidobacter</taxon>
    </lineage>
</organism>
<dbReference type="STRING" id="465721.ACG33_02360"/>
<dbReference type="Proteomes" id="UP000070250">
    <property type="component" value="Chromosome"/>
</dbReference>
<evidence type="ECO:0000313" key="1">
    <source>
        <dbReference type="EMBL" id="AMN45973.1"/>
    </source>
</evidence>
<dbReference type="AlphaFoldDB" id="A0A127F6B0"/>
<protein>
    <submittedName>
        <fullName evidence="1">Uncharacterized protein</fullName>
    </submittedName>
</protein>
<proteinExistence type="predicted"/>
<keyword evidence="2" id="KW-1185">Reference proteome</keyword>
<reference evidence="1 2" key="1">
    <citation type="submission" date="2015-06" db="EMBL/GenBank/DDBJ databases">
        <title>A Comprehensive Approach to Explore the Metabolic and Phylogenetic Diversity of Bacterial Steroid Degradation in the Environment: Testosterone as an Example.</title>
        <authorList>
            <person name="Yang F.-C."/>
            <person name="Chen Y.-L."/>
            <person name="Yu C.-P."/>
            <person name="Tang S.-L."/>
            <person name="Wang P.-H."/>
            <person name="Ismail W."/>
            <person name="Wang C.-H."/>
            <person name="Yang C.-Y."/>
            <person name="Chiang Y.-R."/>
        </authorList>
    </citation>
    <scope>NUCLEOTIDE SEQUENCE [LARGE SCALE GENOMIC DNA]</scope>
    <source>
        <strain evidence="1 2">DSM 18526</strain>
    </source>
</reference>
<dbReference type="KEGG" id="sdf:ACG33_02360"/>
<gene>
    <name evidence="1" type="ORF">ACG33_02360</name>
</gene>